<feature type="transmembrane region" description="Helical" evidence="6">
    <location>
        <begin position="521"/>
        <end position="541"/>
    </location>
</feature>
<proteinExistence type="predicted"/>
<keyword evidence="4 6" id="KW-1133">Transmembrane helix</keyword>
<reference evidence="7 8" key="1">
    <citation type="journal article" date="2022" name="Nat. Ecol. Evol.">
        <title>A masculinizing supergene underlies an exaggerated male reproductive morph in a spider.</title>
        <authorList>
            <person name="Hendrickx F."/>
            <person name="De Corte Z."/>
            <person name="Sonet G."/>
            <person name="Van Belleghem S.M."/>
            <person name="Kostlbacher S."/>
            <person name="Vangestel C."/>
        </authorList>
    </citation>
    <scope>NUCLEOTIDE SEQUENCE [LARGE SCALE GENOMIC DNA]</scope>
    <source>
        <strain evidence="7">W744_W776</strain>
    </source>
</reference>
<name>A0AAV6V9K0_9ARAC</name>
<accession>A0AAV6V9K0</accession>
<keyword evidence="3 6" id="KW-0812">Transmembrane</keyword>
<feature type="transmembrane region" description="Helical" evidence="6">
    <location>
        <begin position="497"/>
        <end position="515"/>
    </location>
</feature>
<evidence type="ECO:0000256" key="6">
    <source>
        <dbReference type="SAM" id="Phobius"/>
    </source>
</evidence>
<evidence type="ECO:0000256" key="1">
    <source>
        <dbReference type="ARBA" id="ARBA00004141"/>
    </source>
</evidence>
<feature type="transmembrane region" description="Helical" evidence="6">
    <location>
        <begin position="553"/>
        <end position="574"/>
    </location>
</feature>
<dbReference type="EMBL" id="JAFNEN010000135">
    <property type="protein sequence ID" value="KAG8192788.1"/>
    <property type="molecule type" value="Genomic_DNA"/>
</dbReference>
<feature type="transmembrane region" description="Helical" evidence="6">
    <location>
        <begin position="116"/>
        <end position="138"/>
    </location>
</feature>
<dbReference type="AlphaFoldDB" id="A0AAV6V9K0"/>
<dbReference type="GO" id="GO:0016020">
    <property type="term" value="C:membrane"/>
    <property type="evidence" value="ECO:0007669"/>
    <property type="project" value="UniProtKB-SubCell"/>
</dbReference>
<comment type="subcellular location">
    <subcellularLocation>
        <location evidence="1">Membrane</location>
        <topology evidence="1">Multi-pass membrane protein</topology>
    </subcellularLocation>
</comment>
<feature type="transmembrane region" description="Helical" evidence="6">
    <location>
        <begin position="586"/>
        <end position="604"/>
    </location>
</feature>
<evidence type="ECO:0000256" key="4">
    <source>
        <dbReference type="ARBA" id="ARBA00022989"/>
    </source>
</evidence>
<dbReference type="Proteomes" id="UP000827092">
    <property type="component" value="Unassembled WGS sequence"/>
</dbReference>
<evidence type="ECO:0000256" key="3">
    <source>
        <dbReference type="ARBA" id="ARBA00022692"/>
    </source>
</evidence>
<dbReference type="InterPro" id="IPR011701">
    <property type="entry name" value="MFS"/>
</dbReference>
<feature type="transmembrane region" description="Helical" evidence="6">
    <location>
        <begin position="87"/>
        <end position="109"/>
    </location>
</feature>
<dbReference type="SUPFAM" id="SSF103473">
    <property type="entry name" value="MFS general substrate transporter"/>
    <property type="match status" value="2"/>
</dbReference>
<dbReference type="PANTHER" id="PTHR43385">
    <property type="entry name" value="RIBOFLAVIN TRANSPORTER RIBJ"/>
    <property type="match status" value="1"/>
</dbReference>
<dbReference type="Pfam" id="PF07690">
    <property type="entry name" value="MFS_1"/>
    <property type="match status" value="1"/>
</dbReference>
<dbReference type="InterPro" id="IPR052983">
    <property type="entry name" value="MFS_Riboflavin_Transporter"/>
</dbReference>
<dbReference type="PROSITE" id="PS51257">
    <property type="entry name" value="PROKAR_LIPOPROTEIN"/>
    <property type="match status" value="1"/>
</dbReference>
<dbReference type="InterPro" id="IPR036259">
    <property type="entry name" value="MFS_trans_sf"/>
</dbReference>
<evidence type="ECO:0008006" key="9">
    <source>
        <dbReference type="Google" id="ProtNLM"/>
    </source>
</evidence>
<gene>
    <name evidence="7" type="ORF">JTE90_019106</name>
</gene>
<keyword evidence="8" id="KW-1185">Reference proteome</keyword>
<keyword evidence="2" id="KW-0813">Transport</keyword>
<protein>
    <recommendedName>
        <fullName evidence="9">Monocarboxylate transporter</fullName>
    </recommendedName>
</protein>
<evidence type="ECO:0000256" key="2">
    <source>
        <dbReference type="ARBA" id="ARBA00022448"/>
    </source>
</evidence>
<evidence type="ECO:0000313" key="8">
    <source>
        <dbReference type="Proteomes" id="UP000827092"/>
    </source>
</evidence>
<dbReference type="PANTHER" id="PTHR43385:SF1">
    <property type="entry name" value="RIBOFLAVIN TRANSPORTER RIBJ"/>
    <property type="match status" value="1"/>
</dbReference>
<evidence type="ECO:0000313" key="7">
    <source>
        <dbReference type="EMBL" id="KAG8192788.1"/>
    </source>
</evidence>
<dbReference type="GO" id="GO:0022857">
    <property type="term" value="F:transmembrane transporter activity"/>
    <property type="evidence" value="ECO:0007669"/>
    <property type="project" value="InterPro"/>
</dbReference>
<keyword evidence="5 6" id="KW-0472">Membrane</keyword>
<comment type="caution">
    <text evidence="7">The sequence shown here is derived from an EMBL/GenBank/DDBJ whole genome shotgun (WGS) entry which is preliminary data.</text>
</comment>
<feature type="transmembrane region" description="Helical" evidence="6">
    <location>
        <begin position="20"/>
        <end position="39"/>
    </location>
</feature>
<feature type="transmembrane region" description="Helical" evidence="6">
    <location>
        <begin position="429"/>
        <end position="452"/>
    </location>
</feature>
<sequence length="623" mass="69797">MSRYWNVLCVRMAVSGPDRGWAWAVAFAACAINFIVAGLGRMSGILFVAFIEIFHLDRRGAAVPFSLRSSMRNLMGPVVGILGQKYGIQKVILCGAVTSTVGAACCFFANDIFWITFLWGGLGGVGAALTTCIVQVRIGQYFVKHRATAAGMGFSGGCVGSFLFPALLEIMLKMKLKKQKMEVTTSYTNEVAILEDGVRINKLDDFERNNIKYSLNNDVDEGSPDVLLLQEHNTLVLKLLTMNLPDCNINNAPQENCQNQKVIETCIKQSLEDLYWKQSQSDRVNQSSNLSKNNILNDMMQKNDIKYICSKKSQSFRLGKSLSVESITKNKSMPDITKMTKDISSNYVLLRMREVFGMETSNILAKFPTESKDNILKVLKELKKLYRSHKHFYKVLEDEQIRVSNEQKEDSNSILSHIKTAVRMFANPFFVLTCLCRSVHFITFMPIVTAIVDVAIDKGLKQEDGKYVIAALSMGDLLGRLCLGWVTDRGFMTLPKFMLVVMVIQGANIATLPLMQAEWAIYLSLGFFGMLQGSLFIRHSVLVLKYMGSHEQSIAMGSINFFSGILGFMLPLYIGYFRDTLGSYDYIFYINGGLAAAIGLLWIFEPYFIRWQSPGKVTDNTSS</sequence>
<evidence type="ECO:0000256" key="5">
    <source>
        <dbReference type="ARBA" id="ARBA00023136"/>
    </source>
</evidence>
<organism evidence="7 8">
    <name type="scientific">Oedothorax gibbosus</name>
    <dbReference type="NCBI Taxonomy" id="931172"/>
    <lineage>
        <taxon>Eukaryota</taxon>
        <taxon>Metazoa</taxon>
        <taxon>Ecdysozoa</taxon>
        <taxon>Arthropoda</taxon>
        <taxon>Chelicerata</taxon>
        <taxon>Arachnida</taxon>
        <taxon>Araneae</taxon>
        <taxon>Araneomorphae</taxon>
        <taxon>Entelegynae</taxon>
        <taxon>Araneoidea</taxon>
        <taxon>Linyphiidae</taxon>
        <taxon>Erigoninae</taxon>
        <taxon>Oedothorax</taxon>
    </lineage>
</organism>
<dbReference type="Gene3D" id="1.20.1250.20">
    <property type="entry name" value="MFS general substrate transporter like domains"/>
    <property type="match status" value="2"/>
</dbReference>
<feature type="transmembrane region" description="Helical" evidence="6">
    <location>
        <begin position="150"/>
        <end position="172"/>
    </location>
</feature>